<gene>
    <name evidence="1" type="ORF">METZ01_LOCUS101584</name>
</gene>
<accession>A0A381W846</accession>
<sequence>MRGFQKDVIAKYLKAYAEPEAALGTRLQCHTEHVLVIPAQDESISLLEGIQPALDTVSEQGQRTLCIIVVNATDTHDSLVQERNTELIHALRDHGPTVPLHTQHETPCWHTRASSFDLVVVDRSSTGFRLPSNQGVGLARKIGCDLALTALRDGSNISPLIHMTDCDVRLPGDYFDVAVPAACAALIYRFSHKSSGHSLIDDAHAKYEAFLRYYVLGLQHAGSPYAFHTIGSCIAVTPTAYAAVRGVPKRQAGEDFYLLNKLAKVGQLYTANSSPLTIQARTSLRVPFGTGQATNEIVRNRGTYKIYDPTIFDLIKTWCNALEAINGTRVNAAYETVRCRAESVLDSVDQQRLRTALEAIGAPDALMTAAAQSPTSAIRQKWLTDWFDAFRTLKLVHALRQAGLPDIPWFQALQNASFSRSAVANVRPEHITTTDTFDICQRLASLEEQC</sequence>
<protein>
    <recommendedName>
        <fullName evidence="2">Glycosyltransferase 2-like domain-containing protein</fullName>
    </recommendedName>
</protein>
<proteinExistence type="predicted"/>
<dbReference type="AlphaFoldDB" id="A0A381W846"/>
<dbReference type="SUPFAM" id="SSF53448">
    <property type="entry name" value="Nucleotide-diphospho-sugar transferases"/>
    <property type="match status" value="1"/>
</dbReference>
<dbReference type="InterPro" id="IPR029044">
    <property type="entry name" value="Nucleotide-diphossugar_trans"/>
</dbReference>
<evidence type="ECO:0000313" key="1">
    <source>
        <dbReference type="EMBL" id="SVA48730.1"/>
    </source>
</evidence>
<name>A0A381W846_9ZZZZ</name>
<organism evidence="1">
    <name type="scientific">marine metagenome</name>
    <dbReference type="NCBI Taxonomy" id="408172"/>
    <lineage>
        <taxon>unclassified sequences</taxon>
        <taxon>metagenomes</taxon>
        <taxon>ecological metagenomes</taxon>
    </lineage>
</organism>
<reference evidence="1" key="1">
    <citation type="submission" date="2018-05" db="EMBL/GenBank/DDBJ databases">
        <authorList>
            <person name="Lanie J.A."/>
            <person name="Ng W.-L."/>
            <person name="Kazmierczak K.M."/>
            <person name="Andrzejewski T.M."/>
            <person name="Davidsen T.M."/>
            <person name="Wayne K.J."/>
            <person name="Tettelin H."/>
            <person name="Glass J.I."/>
            <person name="Rusch D."/>
            <person name="Podicherti R."/>
            <person name="Tsui H.-C.T."/>
            <person name="Winkler M.E."/>
        </authorList>
    </citation>
    <scope>NUCLEOTIDE SEQUENCE</scope>
</reference>
<dbReference type="EMBL" id="UINC01011001">
    <property type="protein sequence ID" value="SVA48730.1"/>
    <property type="molecule type" value="Genomic_DNA"/>
</dbReference>
<evidence type="ECO:0008006" key="2">
    <source>
        <dbReference type="Google" id="ProtNLM"/>
    </source>
</evidence>